<evidence type="ECO:0000313" key="3">
    <source>
        <dbReference type="Proteomes" id="UP000031666"/>
    </source>
</evidence>
<reference evidence="2 3" key="2">
    <citation type="submission" date="2015-01" db="EMBL/GenBank/DDBJ databases">
        <authorList>
            <consortium name="NBRP consortium"/>
            <person name="Sawabe T."/>
            <person name="Meirelles P."/>
            <person name="Feng G."/>
            <person name="Sayaka M."/>
            <person name="Hattori M."/>
            <person name="Ohkuma M."/>
        </authorList>
    </citation>
    <scope>NUCLEOTIDE SEQUENCE [LARGE SCALE GENOMIC DNA]</scope>
    <source>
        <strain evidence="3">JCM 19241</strain>
    </source>
</reference>
<proteinExistence type="predicted"/>
<dbReference type="InterPro" id="IPR011010">
    <property type="entry name" value="DNA_brk_join_enz"/>
</dbReference>
<dbReference type="EMBL" id="BBSC01000012">
    <property type="protein sequence ID" value="GAM78156.1"/>
    <property type="molecule type" value="Genomic_DNA"/>
</dbReference>
<accession>A0A0B8QHW7</accession>
<keyword evidence="1" id="KW-0233">DNA recombination</keyword>
<evidence type="ECO:0000313" key="2">
    <source>
        <dbReference type="EMBL" id="GAM78156.1"/>
    </source>
</evidence>
<organism evidence="2 3">
    <name type="scientific">Vibrio ishigakensis</name>
    <dbReference type="NCBI Taxonomy" id="1481914"/>
    <lineage>
        <taxon>Bacteria</taxon>
        <taxon>Pseudomonadati</taxon>
        <taxon>Pseudomonadota</taxon>
        <taxon>Gammaproteobacteria</taxon>
        <taxon>Vibrionales</taxon>
        <taxon>Vibrionaceae</taxon>
        <taxon>Vibrio</taxon>
    </lineage>
</organism>
<dbReference type="STRING" id="1481914.JCM19241_4861"/>
<dbReference type="AlphaFoldDB" id="A0A0B8QHW7"/>
<dbReference type="SUPFAM" id="SSF56349">
    <property type="entry name" value="DNA breaking-rejoining enzymes"/>
    <property type="match status" value="1"/>
</dbReference>
<protein>
    <recommendedName>
        <fullName evidence="4">Integrase</fullName>
    </recommendedName>
</protein>
<comment type="caution">
    <text evidence="2">The sequence shown here is derived from an EMBL/GenBank/DDBJ whole genome shotgun (WGS) entry which is preliminary data.</text>
</comment>
<sequence length="294" mass="33702">MPKIKDPLLVAKKQTKNVMKKLSIRSLGTKRNYARSLIKFAQHLNLEKNTSLRNATKTQAMQFLADRSVVVGQKQLDMDRQAIQSLLQHNGELESKQTLEVIKTELEEVIHSRSYRDEQVDSVQQAQSTKHSLTTRIAVAAGLRAHEPGTILPLEEREPDFRIEHSPYRFAGQEGWVAYTVVGKGGLCRIAMLPRELADELEEHRLDKPIWKTDRGIPYKTHYDIGFGKQWSDSFSKASNRVLGWSNGAHGLRHTYAQRRMEELLHHCCYEEALKAVSQELGHLRPDITLVYLR</sequence>
<dbReference type="GO" id="GO:0006310">
    <property type="term" value="P:DNA recombination"/>
    <property type="evidence" value="ECO:0007669"/>
    <property type="project" value="UniProtKB-KW"/>
</dbReference>
<reference evidence="2 3" key="1">
    <citation type="submission" date="2015-01" db="EMBL/GenBank/DDBJ databases">
        <title>Vibrio sp. C94 JCM 19241 whole genome shotgun sequence.</title>
        <authorList>
            <person name="Sawabe T."/>
            <person name="Meirelles P."/>
            <person name="Feng G."/>
            <person name="Sayaka M."/>
            <person name="Hattori M."/>
            <person name="Ohkuma M."/>
        </authorList>
    </citation>
    <scope>NUCLEOTIDE SEQUENCE [LARGE SCALE GENOMIC DNA]</scope>
    <source>
        <strain evidence="3">JCM 19241</strain>
    </source>
</reference>
<name>A0A0B8QHW7_9VIBR</name>
<dbReference type="InterPro" id="IPR013762">
    <property type="entry name" value="Integrase-like_cat_sf"/>
</dbReference>
<gene>
    <name evidence="2" type="ORF">JCM19241_4861</name>
</gene>
<dbReference type="Gene3D" id="1.10.443.10">
    <property type="entry name" value="Intergrase catalytic core"/>
    <property type="match status" value="1"/>
</dbReference>
<evidence type="ECO:0000256" key="1">
    <source>
        <dbReference type="ARBA" id="ARBA00023172"/>
    </source>
</evidence>
<evidence type="ECO:0008006" key="4">
    <source>
        <dbReference type="Google" id="ProtNLM"/>
    </source>
</evidence>
<dbReference type="GO" id="GO:0015074">
    <property type="term" value="P:DNA integration"/>
    <property type="evidence" value="ECO:0007669"/>
    <property type="project" value="InterPro"/>
</dbReference>
<dbReference type="Proteomes" id="UP000031666">
    <property type="component" value="Unassembled WGS sequence"/>
</dbReference>
<dbReference type="GO" id="GO:0003677">
    <property type="term" value="F:DNA binding"/>
    <property type="evidence" value="ECO:0007669"/>
    <property type="project" value="InterPro"/>
</dbReference>